<dbReference type="EMBL" id="CM042023">
    <property type="protein sequence ID" value="KAI3812932.1"/>
    <property type="molecule type" value="Genomic_DNA"/>
</dbReference>
<dbReference type="Proteomes" id="UP001056120">
    <property type="component" value="Linkage Group LG06"/>
</dbReference>
<comment type="caution">
    <text evidence="1">The sequence shown here is derived from an EMBL/GenBank/DDBJ whole genome shotgun (WGS) entry which is preliminary data.</text>
</comment>
<organism evidence="1 2">
    <name type="scientific">Smallanthus sonchifolius</name>
    <dbReference type="NCBI Taxonomy" id="185202"/>
    <lineage>
        <taxon>Eukaryota</taxon>
        <taxon>Viridiplantae</taxon>
        <taxon>Streptophyta</taxon>
        <taxon>Embryophyta</taxon>
        <taxon>Tracheophyta</taxon>
        <taxon>Spermatophyta</taxon>
        <taxon>Magnoliopsida</taxon>
        <taxon>eudicotyledons</taxon>
        <taxon>Gunneridae</taxon>
        <taxon>Pentapetalae</taxon>
        <taxon>asterids</taxon>
        <taxon>campanulids</taxon>
        <taxon>Asterales</taxon>
        <taxon>Asteraceae</taxon>
        <taxon>Asteroideae</taxon>
        <taxon>Heliantheae alliance</taxon>
        <taxon>Millerieae</taxon>
        <taxon>Smallanthus</taxon>
    </lineage>
</organism>
<accession>A0ACB9IXV9</accession>
<protein>
    <submittedName>
        <fullName evidence="1">Uncharacterized protein</fullName>
    </submittedName>
</protein>
<name>A0ACB9IXV9_9ASTR</name>
<evidence type="ECO:0000313" key="2">
    <source>
        <dbReference type="Proteomes" id="UP001056120"/>
    </source>
</evidence>
<reference evidence="1 2" key="2">
    <citation type="journal article" date="2022" name="Mol. Ecol. Resour.">
        <title>The genomes of chicory, endive, great burdock and yacon provide insights into Asteraceae paleo-polyploidization history and plant inulin production.</title>
        <authorList>
            <person name="Fan W."/>
            <person name="Wang S."/>
            <person name="Wang H."/>
            <person name="Wang A."/>
            <person name="Jiang F."/>
            <person name="Liu H."/>
            <person name="Zhao H."/>
            <person name="Xu D."/>
            <person name="Zhang Y."/>
        </authorList>
    </citation>
    <scope>NUCLEOTIDE SEQUENCE [LARGE SCALE GENOMIC DNA]</scope>
    <source>
        <strain evidence="2">cv. Yunnan</strain>
        <tissue evidence="1">Leaves</tissue>
    </source>
</reference>
<sequence>MEAVATPSIPLILLISVFLAAIINFCVRGKFRKKEERREKKEYCHIEDTENPNVVRLHEFLVNFIRNCSFSIIGDGDLSMRFVAGDMYRC</sequence>
<gene>
    <name evidence="1" type="ORF">L1987_17645</name>
</gene>
<keyword evidence="2" id="KW-1185">Reference proteome</keyword>
<proteinExistence type="predicted"/>
<reference evidence="2" key="1">
    <citation type="journal article" date="2022" name="Mol. Ecol. Resour.">
        <title>The genomes of chicory, endive, great burdock and yacon provide insights into Asteraceae palaeo-polyploidization history and plant inulin production.</title>
        <authorList>
            <person name="Fan W."/>
            <person name="Wang S."/>
            <person name="Wang H."/>
            <person name="Wang A."/>
            <person name="Jiang F."/>
            <person name="Liu H."/>
            <person name="Zhao H."/>
            <person name="Xu D."/>
            <person name="Zhang Y."/>
        </authorList>
    </citation>
    <scope>NUCLEOTIDE SEQUENCE [LARGE SCALE GENOMIC DNA]</scope>
    <source>
        <strain evidence="2">cv. Yunnan</strain>
    </source>
</reference>
<evidence type="ECO:0000313" key="1">
    <source>
        <dbReference type="EMBL" id="KAI3812932.1"/>
    </source>
</evidence>